<proteinExistence type="predicted"/>
<evidence type="ECO:0000313" key="2">
    <source>
        <dbReference type="Proteomes" id="UP000053429"/>
    </source>
</evidence>
<name>A0A117RKF2_9ACTN</name>
<reference evidence="1 2" key="1">
    <citation type="submission" date="2015-10" db="EMBL/GenBank/DDBJ databases">
        <title>Draft genome sequence of Streptomyces caeruleatus NRRL B-24802, type strain for the species Streptomyces caeruleatus.</title>
        <authorList>
            <person name="Ruckert C."/>
            <person name="Winkler A."/>
            <person name="Kalinowski J."/>
            <person name="Kampfer P."/>
            <person name="Glaeser S."/>
        </authorList>
    </citation>
    <scope>NUCLEOTIDE SEQUENCE [LARGE SCALE GENOMIC DNA]</scope>
    <source>
        <strain evidence="1 2">NRRL B-24802</strain>
    </source>
</reference>
<dbReference type="SUPFAM" id="SSF47336">
    <property type="entry name" value="ACP-like"/>
    <property type="match status" value="1"/>
</dbReference>
<comment type="caution">
    <text evidence="1">The sequence shown here is derived from an EMBL/GenBank/DDBJ whole genome shotgun (WGS) entry which is preliminary data.</text>
</comment>
<dbReference type="AlphaFoldDB" id="A0A117RKF2"/>
<organism evidence="1 2">
    <name type="scientific">Streptomyces caeruleatus</name>
    <dbReference type="NCBI Taxonomy" id="661399"/>
    <lineage>
        <taxon>Bacteria</taxon>
        <taxon>Bacillati</taxon>
        <taxon>Actinomycetota</taxon>
        <taxon>Actinomycetes</taxon>
        <taxon>Kitasatosporales</taxon>
        <taxon>Streptomycetaceae</taxon>
        <taxon>Streptomyces</taxon>
    </lineage>
</organism>
<dbReference type="InterPro" id="IPR036736">
    <property type="entry name" value="ACP-like_sf"/>
</dbReference>
<dbReference type="OrthoDB" id="5383272at2"/>
<protein>
    <submittedName>
        <fullName evidence="1">Uncharacterized protein</fullName>
    </submittedName>
</protein>
<dbReference type="Proteomes" id="UP000053429">
    <property type="component" value="Unassembled WGS sequence"/>
</dbReference>
<gene>
    <name evidence="1" type="ORF">AQJ67_34755</name>
</gene>
<dbReference type="RefSeq" id="WP_062723330.1">
    <property type="nucleotide sequence ID" value="NZ_KQ948937.1"/>
</dbReference>
<dbReference type="STRING" id="661399.AQJ67_34755"/>
<evidence type="ECO:0000313" key="1">
    <source>
        <dbReference type="EMBL" id="KUN95713.1"/>
    </source>
</evidence>
<sequence>MTEEDYVSALVTFIGEEFLQGDDRDRLNDVSPLMESGVLDSLRVALLLTYIRDELGLYVSPAKIDIDHFKDIRTIAGMLHELSLENNAQKEKA</sequence>
<accession>A0A117RKF2</accession>
<dbReference type="Gene3D" id="1.10.1200.10">
    <property type="entry name" value="ACP-like"/>
    <property type="match status" value="1"/>
</dbReference>
<dbReference type="EMBL" id="LMWY01000046">
    <property type="protein sequence ID" value="KUN95713.1"/>
    <property type="molecule type" value="Genomic_DNA"/>
</dbReference>
<keyword evidence="2" id="KW-1185">Reference proteome</keyword>